<dbReference type="InterPro" id="IPR043149">
    <property type="entry name" value="TagF_N"/>
</dbReference>
<dbReference type="Pfam" id="PF04464">
    <property type="entry name" value="Glyphos_transf"/>
    <property type="match status" value="1"/>
</dbReference>
<evidence type="ECO:0000259" key="8">
    <source>
        <dbReference type="Pfam" id="PF00535"/>
    </source>
</evidence>
<dbReference type="InterPro" id="IPR029044">
    <property type="entry name" value="Nucleotide-diphossugar_trans"/>
</dbReference>
<protein>
    <submittedName>
        <fullName evidence="9">CDP-glycerol glycerophosphotransferase family protein</fullName>
    </submittedName>
</protein>
<dbReference type="GO" id="GO:0047355">
    <property type="term" value="F:CDP-glycerol glycerophosphotransferase activity"/>
    <property type="evidence" value="ECO:0007669"/>
    <property type="project" value="InterPro"/>
</dbReference>
<dbReference type="SUPFAM" id="SSF53756">
    <property type="entry name" value="UDP-Glycosyltransferase/glycogen phosphorylase"/>
    <property type="match status" value="1"/>
</dbReference>
<feature type="compositionally biased region" description="Low complexity" evidence="7">
    <location>
        <begin position="730"/>
        <end position="739"/>
    </location>
</feature>
<evidence type="ECO:0000256" key="5">
    <source>
        <dbReference type="ARBA" id="ARBA00022944"/>
    </source>
</evidence>
<dbReference type="PANTHER" id="PTHR37316:SF3">
    <property type="entry name" value="TEICHOIC ACID GLYCEROL-PHOSPHATE TRANSFERASE"/>
    <property type="match status" value="1"/>
</dbReference>
<dbReference type="AlphaFoldDB" id="A0AAU8K0U1"/>
<feature type="domain" description="Glycosyltransferase 2-like" evidence="8">
    <location>
        <begin position="8"/>
        <end position="117"/>
    </location>
</feature>
<dbReference type="RefSeq" id="WP_354643219.1">
    <property type="nucleotide sequence ID" value="NZ_CP159872.1"/>
</dbReference>
<keyword evidence="4" id="KW-0808">Transferase</keyword>
<dbReference type="KEGG" id="kcm:ABWK59_26945"/>
<organism evidence="9">
    <name type="scientific">Kitasatospora camelliae</name>
    <dbReference type="NCBI Taxonomy" id="3156397"/>
    <lineage>
        <taxon>Bacteria</taxon>
        <taxon>Bacillati</taxon>
        <taxon>Actinomycetota</taxon>
        <taxon>Actinomycetes</taxon>
        <taxon>Kitasatosporales</taxon>
        <taxon>Streptomycetaceae</taxon>
        <taxon>Kitasatospora</taxon>
    </lineage>
</organism>
<sequence length="776" mass="84801">MTATPLLTIVLPVHGVERFLPQCLESLRAETAAEGEVELIAVDDRSPDGCGALLDRYAARDDRLTVLHLAENRGLGGAREAGLAEAGGRYVWFVDSDDWLPEGALDAVLAELRRESASDTPADVLLTDFTHVYPDGGSEPNPWRSALAASPLVEGCTAAEHPELFRSVMAVWNKVIRRAYLLDLGVSFGGGFYEDISVTYPALLAARRLRYLDRPCYHYRRGRPGAITSTPSPKHADAFAQYDEIFAFLDRRPDAAALRALVFDRTLKQAVTVYDTPGLVPDGLRAAFFRRIADHAARHRPADHRFPPGVRGLRYRLAARGDRHAYEQLRRSGRLPRALRRRARAVVPAVRRAVRGGARFTVYNAFRRLPLDPNLAVYAAYWHRGYACNPAAIYEKARQLAPRVRGVWVVEDRGRAAAMPPGVPYVVVNTPAYLRAMATATYFVNNVNFPHTMAKRPGTVHVQTQHGTPLKAMGMDLRDRPLAADGMDFDRLREAVDRWDYLVSPNPHTSEHFGRAFPGRYELLETGYPRNDRLANATAEECAAVRARLGIRPGSRTVLYAPTHREGRGGYLPLLDLPALAEQLGPDHTLLVRTHYFHTGGPGDLTTGQDAAEILDVSAHPVVEDLYLAADTLVTDYSSMMFDYAVLDRPIAVFAPDWEEYRTVRGVYFDLLAEPPGAVALDQEALTSALLAGDPEPAARAAFRARFCPWDDGGAAERVVRRIFPVTGPAPEGAPAAGAGEEGAGEEGTGTEGGVAGTATDPGPGGTRSARAGLSR</sequence>
<dbReference type="PANTHER" id="PTHR37316">
    <property type="entry name" value="TEICHOIC ACID GLYCEROL-PHOSPHATE PRIMASE"/>
    <property type="match status" value="1"/>
</dbReference>
<dbReference type="CDD" id="cd00761">
    <property type="entry name" value="Glyco_tranf_GTA_type"/>
    <property type="match status" value="1"/>
</dbReference>
<accession>A0AAU8K0U1</accession>
<dbReference type="InterPro" id="IPR001173">
    <property type="entry name" value="Glyco_trans_2-like"/>
</dbReference>
<evidence type="ECO:0000256" key="6">
    <source>
        <dbReference type="ARBA" id="ARBA00023136"/>
    </source>
</evidence>
<dbReference type="Gene3D" id="3.40.50.12580">
    <property type="match status" value="1"/>
</dbReference>
<dbReference type="Gene3D" id="3.40.50.11820">
    <property type="match status" value="1"/>
</dbReference>
<feature type="compositionally biased region" description="Gly residues" evidence="7">
    <location>
        <begin position="740"/>
        <end position="756"/>
    </location>
</feature>
<keyword evidence="5" id="KW-0777">Teichoic acid biosynthesis</keyword>
<dbReference type="InterPro" id="IPR007554">
    <property type="entry name" value="Glycerophosphate_synth"/>
</dbReference>
<feature type="region of interest" description="Disordered" evidence="7">
    <location>
        <begin position="730"/>
        <end position="776"/>
    </location>
</feature>
<dbReference type="InterPro" id="IPR043148">
    <property type="entry name" value="TagF_C"/>
</dbReference>
<gene>
    <name evidence="9" type="ORF">ABWK59_26945</name>
</gene>
<reference evidence="9" key="1">
    <citation type="submission" date="2024-06" db="EMBL/GenBank/DDBJ databases">
        <title>The genome sequences of Kitasatospora sp. strain HUAS MG31.</title>
        <authorList>
            <person name="Mo P."/>
        </authorList>
    </citation>
    <scope>NUCLEOTIDE SEQUENCE</scope>
    <source>
        <strain evidence="9">HUAS MG31</strain>
    </source>
</reference>
<evidence type="ECO:0000256" key="4">
    <source>
        <dbReference type="ARBA" id="ARBA00022679"/>
    </source>
</evidence>
<dbReference type="Pfam" id="PF00535">
    <property type="entry name" value="Glycos_transf_2"/>
    <property type="match status" value="1"/>
</dbReference>
<dbReference type="SUPFAM" id="SSF53448">
    <property type="entry name" value="Nucleotide-diphospho-sugar transferases"/>
    <property type="match status" value="1"/>
</dbReference>
<dbReference type="InterPro" id="IPR051612">
    <property type="entry name" value="Teichoic_Acid_Biosynth"/>
</dbReference>
<evidence type="ECO:0000256" key="1">
    <source>
        <dbReference type="ARBA" id="ARBA00004202"/>
    </source>
</evidence>
<comment type="similarity">
    <text evidence="2">Belongs to the CDP-glycerol glycerophosphotransferase family.</text>
</comment>
<dbReference type="GO" id="GO:0005886">
    <property type="term" value="C:plasma membrane"/>
    <property type="evidence" value="ECO:0007669"/>
    <property type="project" value="UniProtKB-SubCell"/>
</dbReference>
<dbReference type="EMBL" id="CP159872">
    <property type="protein sequence ID" value="XCM82289.1"/>
    <property type="molecule type" value="Genomic_DNA"/>
</dbReference>
<keyword evidence="6" id="KW-0472">Membrane</keyword>
<dbReference type="Gene3D" id="3.90.550.10">
    <property type="entry name" value="Spore Coat Polysaccharide Biosynthesis Protein SpsA, Chain A"/>
    <property type="match status" value="1"/>
</dbReference>
<evidence type="ECO:0000256" key="2">
    <source>
        <dbReference type="ARBA" id="ARBA00010488"/>
    </source>
</evidence>
<name>A0AAU8K0U1_9ACTN</name>
<evidence type="ECO:0000256" key="3">
    <source>
        <dbReference type="ARBA" id="ARBA00022475"/>
    </source>
</evidence>
<proteinExistence type="inferred from homology"/>
<evidence type="ECO:0000313" key="9">
    <source>
        <dbReference type="EMBL" id="XCM82289.1"/>
    </source>
</evidence>
<evidence type="ECO:0000256" key="7">
    <source>
        <dbReference type="SAM" id="MobiDB-lite"/>
    </source>
</evidence>
<dbReference type="GO" id="GO:0019350">
    <property type="term" value="P:teichoic acid biosynthetic process"/>
    <property type="evidence" value="ECO:0007669"/>
    <property type="project" value="UniProtKB-KW"/>
</dbReference>
<keyword evidence="3" id="KW-1003">Cell membrane</keyword>
<comment type="subcellular location">
    <subcellularLocation>
        <location evidence="1">Cell membrane</location>
        <topology evidence="1">Peripheral membrane protein</topology>
    </subcellularLocation>
</comment>